<keyword evidence="3" id="KW-1185">Reference proteome</keyword>
<feature type="compositionally biased region" description="Basic and acidic residues" evidence="1">
    <location>
        <begin position="253"/>
        <end position="269"/>
    </location>
</feature>
<sequence>MDPLTTYLLEIKLAGDRKNARVKYDWFIFNKMIDSNAMCYKDFVDDIAKSYPWGPNETVTIGYVDMVHKISHHVTTDQDMLEMFEKFVDIKVIPMIIRIHGMNENIDELDHTLVKANICVPDTPSLATPSQVDFSQPSSSTLPSHVLVPSDTYLINPFPMAEHVGVDDECIYLDNEEAVAGQADETRELANDDADDTAGDSQQRARASPHSRERGGGRACNHRHHLVQPLNHTEVRIPIHHSDGSDAAAATEGDDRRARSDDNDGCADDRDLREVMVYGGGRWRDGEGGGGARDSTIRREDNRRRRRGLGGMGRQRVGGVRRRRAEEEGWGAGECDVELQIGERGSAMRIEEMRRGATGGSWEKISSADACERILR</sequence>
<dbReference type="PaxDb" id="65489-OBART03G40770.1"/>
<proteinExistence type="predicted"/>
<reference evidence="2" key="2">
    <citation type="submission" date="2015-03" db="UniProtKB">
        <authorList>
            <consortium name="EnsemblPlants"/>
        </authorList>
    </citation>
    <scope>IDENTIFICATION</scope>
</reference>
<organism evidence="2">
    <name type="scientific">Oryza barthii</name>
    <dbReference type="NCBI Taxonomy" id="65489"/>
    <lineage>
        <taxon>Eukaryota</taxon>
        <taxon>Viridiplantae</taxon>
        <taxon>Streptophyta</taxon>
        <taxon>Embryophyta</taxon>
        <taxon>Tracheophyta</taxon>
        <taxon>Spermatophyta</taxon>
        <taxon>Magnoliopsida</taxon>
        <taxon>Liliopsida</taxon>
        <taxon>Poales</taxon>
        <taxon>Poaceae</taxon>
        <taxon>BOP clade</taxon>
        <taxon>Oryzoideae</taxon>
        <taxon>Oryzeae</taxon>
        <taxon>Oryzinae</taxon>
        <taxon>Oryza</taxon>
    </lineage>
</organism>
<dbReference type="EnsemblPlants" id="OBART03G40770.1">
    <property type="protein sequence ID" value="OBART03G40770.1"/>
    <property type="gene ID" value="OBART03G40770"/>
</dbReference>
<dbReference type="Proteomes" id="UP000026960">
    <property type="component" value="Chromosome 3"/>
</dbReference>
<evidence type="ECO:0000313" key="3">
    <source>
        <dbReference type="Proteomes" id="UP000026960"/>
    </source>
</evidence>
<name>A0A0D3FRA7_9ORYZ</name>
<reference evidence="2" key="1">
    <citation type="journal article" date="2009" name="Rice">
        <title>De Novo Next Generation Sequencing of Plant Genomes.</title>
        <authorList>
            <person name="Rounsley S."/>
            <person name="Marri P.R."/>
            <person name="Yu Y."/>
            <person name="He R."/>
            <person name="Sisneros N."/>
            <person name="Goicoechea J.L."/>
            <person name="Lee S.J."/>
            <person name="Angelova A."/>
            <person name="Kudrna D."/>
            <person name="Luo M."/>
            <person name="Affourtit J."/>
            <person name="Desany B."/>
            <person name="Knight J."/>
            <person name="Niazi F."/>
            <person name="Egholm M."/>
            <person name="Wing R.A."/>
        </authorList>
    </citation>
    <scope>NUCLEOTIDE SEQUENCE [LARGE SCALE GENOMIC DNA]</scope>
    <source>
        <strain evidence="2">cv. IRGC 105608</strain>
    </source>
</reference>
<dbReference type="HOGENOM" id="CLU_736456_0_0_1"/>
<dbReference type="eggNOG" id="ENOG502R1G9">
    <property type="taxonomic scope" value="Eukaryota"/>
</dbReference>
<feature type="region of interest" description="Disordered" evidence="1">
    <location>
        <begin position="283"/>
        <end position="320"/>
    </location>
</feature>
<feature type="region of interest" description="Disordered" evidence="1">
    <location>
        <begin position="190"/>
        <end position="220"/>
    </location>
</feature>
<dbReference type="AlphaFoldDB" id="A0A0D3FRA7"/>
<dbReference type="Gramene" id="OBART03G40770.1">
    <property type="protein sequence ID" value="OBART03G40770.1"/>
    <property type="gene ID" value="OBART03G40770"/>
</dbReference>
<protein>
    <submittedName>
        <fullName evidence="2">Uncharacterized protein</fullName>
    </submittedName>
</protein>
<feature type="region of interest" description="Disordered" evidence="1">
    <location>
        <begin position="242"/>
        <end position="269"/>
    </location>
</feature>
<evidence type="ECO:0000256" key="1">
    <source>
        <dbReference type="SAM" id="MobiDB-lite"/>
    </source>
</evidence>
<accession>A0A0D3FRA7</accession>
<evidence type="ECO:0000313" key="2">
    <source>
        <dbReference type="EnsemblPlants" id="OBART03G40770.1"/>
    </source>
</evidence>